<evidence type="ECO:0000256" key="1">
    <source>
        <dbReference type="ARBA" id="ARBA00001198"/>
    </source>
</evidence>
<dbReference type="SUPFAM" id="SSF56235">
    <property type="entry name" value="N-terminal nucleophile aminohydrolases (Ntn hydrolases)"/>
    <property type="match status" value="1"/>
</dbReference>
<keyword evidence="7 11" id="KW-0647">Proteasome</keyword>
<name>A0AAW1SH72_9CHLO</name>
<evidence type="ECO:0000256" key="5">
    <source>
        <dbReference type="ARBA" id="ARBA00022698"/>
    </source>
</evidence>
<dbReference type="Gene3D" id="3.60.20.10">
    <property type="entry name" value="Glutamine Phosphoribosylpyrophosphate, subunit 1, domain 1"/>
    <property type="match status" value="1"/>
</dbReference>
<comment type="function">
    <text evidence="11">Component of the proteasome, a multicatalytic proteinase complex which is characterized by its ability to cleave peptides with Arg, Phe, Tyr, Leu, and Glu adjacent to the leaving group at neutral or slightly basic pH. The proteasome has an ATP-dependent proteolytic activity.</text>
</comment>
<keyword evidence="13" id="KW-1185">Reference proteome</keyword>
<dbReference type="GO" id="GO:0005839">
    <property type="term" value="C:proteasome core complex"/>
    <property type="evidence" value="ECO:0007669"/>
    <property type="project" value="InterPro"/>
</dbReference>
<dbReference type="GO" id="GO:0005634">
    <property type="term" value="C:nucleus"/>
    <property type="evidence" value="ECO:0007669"/>
    <property type="project" value="UniProtKB-SubCell"/>
</dbReference>
<organism evidence="12 13">
    <name type="scientific">Apatococcus lobatus</name>
    <dbReference type="NCBI Taxonomy" id="904363"/>
    <lineage>
        <taxon>Eukaryota</taxon>
        <taxon>Viridiplantae</taxon>
        <taxon>Chlorophyta</taxon>
        <taxon>core chlorophytes</taxon>
        <taxon>Trebouxiophyceae</taxon>
        <taxon>Chlorellales</taxon>
        <taxon>Chlorellaceae</taxon>
        <taxon>Apatococcus</taxon>
    </lineage>
</organism>
<evidence type="ECO:0000256" key="8">
    <source>
        <dbReference type="ARBA" id="ARBA00023145"/>
    </source>
</evidence>
<dbReference type="InterPro" id="IPR023333">
    <property type="entry name" value="Proteasome_suB-type"/>
</dbReference>
<comment type="catalytic activity">
    <reaction evidence="1">
        <text>Cleavage of peptide bonds with very broad specificity.</text>
        <dbReference type="EC" id="3.4.25.1"/>
    </reaction>
</comment>
<evidence type="ECO:0000256" key="10">
    <source>
        <dbReference type="PIRSR" id="PIRSR600243-1"/>
    </source>
</evidence>
<evidence type="ECO:0000256" key="9">
    <source>
        <dbReference type="ARBA" id="ARBA00023242"/>
    </source>
</evidence>
<dbReference type="AlphaFoldDB" id="A0AAW1SH72"/>
<dbReference type="InterPro" id="IPR001353">
    <property type="entry name" value="Proteasome_sua/b"/>
</dbReference>
<dbReference type="PANTHER" id="PTHR32194:SF3">
    <property type="entry name" value="PROTEASOME SUBUNIT BETA"/>
    <property type="match status" value="1"/>
</dbReference>
<dbReference type="CDD" id="cd03761">
    <property type="entry name" value="proteasome_beta_type_5"/>
    <property type="match status" value="1"/>
</dbReference>
<dbReference type="InterPro" id="IPR016050">
    <property type="entry name" value="Proteasome_bsu_CS"/>
</dbReference>
<evidence type="ECO:0000256" key="4">
    <source>
        <dbReference type="ARBA" id="ARBA00022670"/>
    </source>
</evidence>
<dbReference type="PANTHER" id="PTHR32194">
    <property type="entry name" value="METALLOPROTEASE TLDD"/>
    <property type="match status" value="1"/>
</dbReference>
<evidence type="ECO:0000256" key="3">
    <source>
        <dbReference type="ARBA" id="ARBA00022490"/>
    </source>
</evidence>
<keyword evidence="3 11" id="KW-0963">Cytoplasm</keyword>
<evidence type="ECO:0000256" key="6">
    <source>
        <dbReference type="ARBA" id="ARBA00022801"/>
    </source>
</evidence>
<evidence type="ECO:0000256" key="11">
    <source>
        <dbReference type="RuleBase" id="RU004203"/>
    </source>
</evidence>
<dbReference type="PROSITE" id="PS00854">
    <property type="entry name" value="PROTEASOME_BETA_1"/>
    <property type="match status" value="1"/>
</dbReference>
<keyword evidence="5" id="KW-0888">Threonine protease</keyword>
<dbReference type="PRINTS" id="PR00141">
    <property type="entry name" value="PROTEASOME"/>
</dbReference>
<dbReference type="InterPro" id="IPR000243">
    <property type="entry name" value="Pept_T1A_subB"/>
</dbReference>
<evidence type="ECO:0000313" key="12">
    <source>
        <dbReference type="EMBL" id="KAK9844991.1"/>
    </source>
</evidence>
<comment type="subcellular location">
    <subcellularLocation>
        <location evidence="11">Cytoplasm</location>
    </subcellularLocation>
    <subcellularLocation>
        <location evidence="11">Nucleus</location>
    </subcellularLocation>
</comment>
<dbReference type="FunFam" id="3.60.20.10:FF:000034">
    <property type="entry name" value="Proteasome subunit beta"/>
    <property type="match status" value="1"/>
</dbReference>
<sequence>MATAALDFSVLAHRPATAAAAESLTEQELCSVGPCQFPLPPVQNLDSFEREVMEYIKPAHGTTTLGFVFKHGIIMAVDSRASMGTYISSQTVKKVIEINPYLLGTMAGGAADCQFWLRNLGMQCRLYELKNGHRITVKAASKLLANTLFGYKGMGLSMGTMIAGWDVGGPGLYYVDSDAQRTKGQIFSVGSGSLYAYGILDDGYNFDMEVEDAIELGQRSIYHATYRDAVSGGTVSVYHVTKDGWKKVRGADVGDLHYKYYPDADQHPTYGASPL</sequence>
<dbReference type="Pfam" id="PF00227">
    <property type="entry name" value="Proteasome"/>
    <property type="match status" value="1"/>
</dbReference>
<gene>
    <name evidence="12" type="ORF">WJX74_009350</name>
</gene>
<comment type="subunit">
    <text evidence="11">Component of the proteasome complex.</text>
</comment>
<dbReference type="GO" id="GO:0004298">
    <property type="term" value="F:threonine-type endopeptidase activity"/>
    <property type="evidence" value="ECO:0007669"/>
    <property type="project" value="UniProtKB-KW"/>
</dbReference>
<dbReference type="Proteomes" id="UP001438707">
    <property type="component" value="Unassembled WGS sequence"/>
</dbReference>
<comment type="function">
    <text evidence="2">The proteasome is a multicatalytic proteinase complex which is characterized by its ability to cleave peptides with Arg, Phe, Tyr, Leu, and Glu adjacent to the leaving group at neutral or slightly basic pH. The proteasome has an ATP-dependent proteolytic activity.</text>
</comment>
<reference evidence="12 13" key="1">
    <citation type="journal article" date="2024" name="Nat. Commun.">
        <title>Phylogenomics reveals the evolutionary origins of lichenization in chlorophyte algae.</title>
        <authorList>
            <person name="Puginier C."/>
            <person name="Libourel C."/>
            <person name="Otte J."/>
            <person name="Skaloud P."/>
            <person name="Haon M."/>
            <person name="Grisel S."/>
            <person name="Petersen M."/>
            <person name="Berrin J.G."/>
            <person name="Delaux P.M."/>
            <person name="Dal Grande F."/>
            <person name="Keller J."/>
        </authorList>
    </citation>
    <scope>NUCLEOTIDE SEQUENCE [LARGE SCALE GENOMIC DNA]</scope>
    <source>
        <strain evidence="12 13">SAG 2145</strain>
    </source>
</reference>
<dbReference type="EMBL" id="JALJOS010000001">
    <property type="protein sequence ID" value="KAK9844991.1"/>
    <property type="molecule type" value="Genomic_DNA"/>
</dbReference>
<keyword evidence="6" id="KW-0378">Hydrolase</keyword>
<comment type="similarity">
    <text evidence="11">Belongs to the peptidase T1B family.</text>
</comment>
<dbReference type="GO" id="GO:0005737">
    <property type="term" value="C:cytoplasm"/>
    <property type="evidence" value="ECO:0007669"/>
    <property type="project" value="UniProtKB-SubCell"/>
</dbReference>
<keyword evidence="8" id="KW-0865">Zymogen</keyword>
<evidence type="ECO:0000256" key="2">
    <source>
        <dbReference type="ARBA" id="ARBA00002000"/>
    </source>
</evidence>
<comment type="caution">
    <text evidence="12">The sequence shown here is derived from an EMBL/GenBank/DDBJ whole genome shotgun (WGS) entry which is preliminary data.</text>
</comment>
<dbReference type="GO" id="GO:0051603">
    <property type="term" value="P:proteolysis involved in protein catabolic process"/>
    <property type="evidence" value="ECO:0007669"/>
    <property type="project" value="InterPro"/>
</dbReference>
<dbReference type="PROSITE" id="PS51476">
    <property type="entry name" value="PROTEASOME_BETA_2"/>
    <property type="match status" value="1"/>
</dbReference>
<protein>
    <recommendedName>
        <fullName evidence="11">Proteasome subunit beta</fullName>
    </recommendedName>
</protein>
<evidence type="ECO:0000313" key="13">
    <source>
        <dbReference type="Proteomes" id="UP001438707"/>
    </source>
</evidence>
<feature type="active site" description="Nucleophile" evidence="10">
    <location>
        <position position="62"/>
    </location>
</feature>
<keyword evidence="9 11" id="KW-0539">Nucleus</keyword>
<proteinExistence type="inferred from homology"/>
<accession>A0AAW1SH72</accession>
<keyword evidence="4" id="KW-0645">Protease</keyword>
<evidence type="ECO:0000256" key="7">
    <source>
        <dbReference type="ARBA" id="ARBA00022942"/>
    </source>
</evidence>
<dbReference type="InterPro" id="IPR029055">
    <property type="entry name" value="Ntn_hydrolases_N"/>
</dbReference>